<dbReference type="EMBL" id="DWUU01000060">
    <property type="protein sequence ID" value="HJD43348.1"/>
    <property type="molecule type" value="Genomic_DNA"/>
</dbReference>
<evidence type="ECO:0000313" key="4">
    <source>
        <dbReference type="Proteomes" id="UP000823909"/>
    </source>
</evidence>
<accession>A0A9D2RE49</accession>
<dbReference type="Pfam" id="PF14285">
    <property type="entry name" value="DUF4367"/>
    <property type="match status" value="1"/>
</dbReference>
<gene>
    <name evidence="3" type="ORF">H9910_10195</name>
</gene>
<keyword evidence="1" id="KW-0812">Transmembrane</keyword>
<dbReference type="Proteomes" id="UP000823909">
    <property type="component" value="Unassembled WGS sequence"/>
</dbReference>
<feature type="transmembrane region" description="Helical" evidence="1">
    <location>
        <begin position="69"/>
        <end position="89"/>
    </location>
</feature>
<dbReference type="AlphaFoldDB" id="A0A9D2RE49"/>
<dbReference type="InterPro" id="IPR025377">
    <property type="entry name" value="DUF4367"/>
</dbReference>
<reference evidence="3" key="2">
    <citation type="submission" date="2021-04" db="EMBL/GenBank/DDBJ databases">
        <authorList>
            <person name="Gilroy R."/>
        </authorList>
    </citation>
    <scope>NUCLEOTIDE SEQUENCE</scope>
    <source>
        <strain evidence="3">ChiBcec15-3976</strain>
    </source>
</reference>
<comment type="caution">
    <text evidence="3">The sequence shown here is derived from an EMBL/GenBank/DDBJ whole genome shotgun (WGS) entry which is preliminary data.</text>
</comment>
<feature type="domain" description="DUF4367" evidence="2">
    <location>
        <begin position="141"/>
        <end position="253"/>
    </location>
</feature>
<proteinExistence type="predicted"/>
<sequence>MKELKKLSLKEELDREAEKIEEEVGKRRDLDDLTVSEEAETALFNKIQDYEYDKRFKKTVHRSRKKRRILLAVAAVLVLICGSVITGTGSKSYLKVLMERITGEDSLTNIDVENMDAQTTDDLDEIYIFKEINKETGISPVHFGYIPEEMHLKRYEVNTELGSAELLYDYKGQTIQYSMYMNDADSSHGYTESDKLVNEYKITTEKQIDVVIQEYSVVNQDFHRFTAEFEYHNAQYQLVGLMEKEEFDQIIQKLRFYD</sequence>
<reference evidence="3" key="1">
    <citation type="journal article" date="2021" name="PeerJ">
        <title>Extensive microbial diversity within the chicken gut microbiome revealed by metagenomics and culture.</title>
        <authorList>
            <person name="Gilroy R."/>
            <person name="Ravi A."/>
            <person name="Getino M."/>
            <person name="Pursley I."/>
            <person name="Horton D.L."/>
            <person name="Alikhan N.F."/>
            <person name="Baker D."/>
            <person name="Gharbi K."/>
            <person name="Hall N."/>
            <person name="Watson M."/>
            <person name="Adriaenssens E.M."/>
            <person name="Foster-Nyarko E."/>
            <person name="Jarju S."/>
            <person name="Secka A."/>
            <person name="Antonio M."/>
            <person name="Oren A."/>
            <person name="Chaudhuri R.R."/>
            <person name="La Ragione R."/>
            <person name="Hildebrand F."/>
            <person name="Pallen M.J."/>
        </authorList>
    </citation>
    <scope>NUCLEOTIDE SEQUENCE</scope>
    <source>
        <strain evidence="3">ChiBcec15-3976</strain>
    </source>
</reference>
<keyword evidence="1" id="KW-0472">Membrane</keyword>
<name>A0A9D2RE49_9FIRM</name>
<organism evidence="3 4">
    <name type="scientific">Candidatus Mediterraneibacter quadrami</name>
    <dbReference type="NCBI Taxonomy" id="2838684"/>
    <lineage>
        <taxon>Bacteria</taxon>
        <taxon>Bacillati</taxon>
        <taxon>Bacillota</taxon>
        <taxon>Clostridia</taxon>
        <taxon>Lachnospirales</taxon>
        <taxon>Lachnospiraceae</taxon>
        <taxon>Mediterraneibacter</taxon>
    </lineage>
</organism>
<evidence type="ECO:0000256" key="1">
    <source>
        <dbReference type="SAM" id="Phobius"/>
    </source>
</evidence>
<evidence type="ECO:0000259" key="2">
    <source>
        <dbReference type="Pfam" id="PF14285"/>
    </source>
</evidence>
<evidence type="ECO:0000313" key="3">
    <source>
        <dbReference type="EMBL" id="HJD43348.1"/>
    </source>
</evidence>
<keyword evidence="1" id="KW-1133">Transmembrane helix</keyword>
<protein>
    <submittedName>
        <fullName evidence="3">DUF4367 domain-containing protein</fullName>
    </submittedName>
</protein>